<dbReference type="AlphaFoldDB" id="A0A1Z4LHA8"/>
<gene>
    <name evidence="1" type="ORF">NIES267_00720</name>
</gene>
<dbReference type="EMBL" id="AP018227">
    <property type="protein sequence ID" value="BAY80615.1"/>
    <property type="molecule type" value="Genomic_DNA"/>
</dbReference>
<dbReference type="Proteomes" id="UP000218418">
    <property type="component" value="Chromosome"/>
</dbReference>
<accession>A0A1Z4LHA8</accession>
<name>A0A1Z4LHA8_9CYAN</name>
<evidence type="ECO:0000313" key="1">
    <source>
        <dbReference type="EMBL" id="BAY80615.1"/>
    </source>
</evidence>
<proteinExistence type="predicted"/>
<organism evidence="1 2">
    <name type="scientific">Calothrix parasitica NIES-267</name>
    <dbReference type="NCBI Taxonomy" id="1973488"/>
    <lineage>
        <taxon>Bacteria</taxon>
        <taxon>Bacillati</taxon>
        <taxon>Cyanobacteriota</taxon>
        <taxon>Cyanophyceae</taxon>
        <taxon>Nostocales</taxon>
        <taxon>Calotrichaceae</taxon>
        <taxon>Calothrix</taxon>
    </lineage>
</organism>
<reference evidence="1 2" key="1">
    <citation type="submission" date="2017-06" db="EMBL/GenBank/DDBJ databases">
        <title>Genome sequencing of cyanobaciteial culture collection at National Institute for Environmental Studies (NIES).</title>
        <authorList>
            <person name="Hirose Y."/>
            <person name="Shimura Y."/>
            <person name="Fujisawa T."/>
            <person name="Nakamura Y."/>
            <person name="Kawachi M."/>
        </authorList>
    </citation>
    <scope>NUCLEOTIDE SEQUENCE [LARGE SCALE GENOMIC DNA]</scope>
    <source>
        <strain evidence="1 2">NIES-267</strain>
    </source>
</reference>
<protein>
    <submittedName>
        <fullName evidence="1">Uncharacterized protein</fullName>
    </submittedName>
</protein>
<keyword evidence="2" id="KW-1185">Reference proteome</keyword>
<sequence>MAEKPQISNFLLLTFYFLLPRSGTSNLVYPFSTYAQSPFSDYQSNSLRPSKALAKVTSSAYSKSPPTGRPKAILVTLVNGLIN</sequence>
<evidence type="ECO:0000313" key="2">
    <source>
        <dbReference type="Proteomes" id="UP000218418"/>
    </source>
</evidence>